<evidence type="ECO:0000256" key="1">
    <source>
        <dbReference type="SAM" id="MobiDB-lite"/>
    </source>
</evidence>
<reference evidence="2" key="2">
    <citation type="journal article" date="2016" name="Front. Microbiol.">
        <title>The Regulatory Protein RosR Affects Rhizobium leguminosarum bv. trifolii Protein Profiles, Cell Surface Properties, and Symbiosis with Clover.</title>
        <authorList>
            <person name="Rachwal K."/>
            <person name="Boguszewska A."/>
            <person name="Kopcinska J."/>
            <person name="Karas M."/>
            <person name="Tchorzewski M."/>
            <person name="Janczarek M."/>
        </authorList>
    </citation>
    <scope>NUCLEOTIDE SEQUENCE</scope>
    <source>
        <strain evidence="2">Rt24.2</strain>
    </source>
</reference>
<dbReference type="InterPro" id="IPR021436">
    <property type="entry name" value="DUF3085"/>
</dbReference>
<accession>A0A1C9HVI9</accession>
<evidence type="ECO:0008006" key="3">
    <source>
        <dbReference type="Google" id="ProtNLM"/>
    </source>
</evidence>
<sequence length="99" mass="11307">MFTFSVVDVRAVIARGHTDAAANGGFRDPHYGLLPDKDERHGLWIVGDEGVYVLSNGKLAEGQRALAVYADECDPKTNPDYRDYKRRISGRRRHRLHRR</sequence>
<proteinExistence type="predicted"/>
<reference evidence="2" key="1">
    <citation type="journal article" date="2015" name="BMC Genomics">
        <title>Transcriptome profiling of a Rhizobium leguminosarum bv. trifolii rosR mutant reveals the role of the transcriptional regulator RosR in motility, synthesis of cell-surface components, and other cellular processes.</title>
        <authorList>
            <person name="Rachwal K."/>
            <person name="Matczynska E."/>
            <person name="Janczarek M."/>
        </authorList>
    </citation>
    <scope>NUCLEOTIDE SEQUENCE</scope>
    <source>
        <strain evidence="2">Rt24.2</strain>
    </source>
</reference>
<organism evidence="2">
    <name type="scientific">Rhizobium leguminosarum bv. trifolii</name>
    <dbReference type="NCBI Taxonomy" id="386"/>
    <lineage>
        <taxon>Bacteria</taxon>
        <taxon>Pseudomonadati</taxon>
        <taxon>Pseudomonadota</taxon>
        <taxon>Alphaproteobacteria</taxon>
        <taxon>Hyphomicrobiales</taxon>
        <taxon>Rhizobiaceae</taxon>
        <taxon>Rhizobium/Agrobacterium group</taxon>
        <taxon>Rhizobium</taxon>
    </lineage>
</organism>
<evidence type="ECO:0000313" key="2">
    <source>
        <dbReference type="EMBL" id="AOO90735.1"/>
    </source>
</evidence>
<name>A0A1C9HVI9_RHILT</name>
<feature type="region of interest" description="Disordered" evidence="1">
    <location>
        <begin position="80"/>
        <end position="99"/>
    </location>
</feature>
<feature type="compositionally biased region" description="Basic residues" evidence="1">
    <location>
        <begin position="84"/>
        <end position="99"/>
    </location>
</feature>
<dbReference type="AlphaFoldDB" id="A0A1C9HVI9"/>
<dbReference type="EMBL" id="KX488371">
    <property type="protein sequence ID" value="AOO90735.1"/>
    <property type="molecule type" value="Genomic_DNA"/>
</dbReference>
<protein>
    <recommendedName>
        <fullName evidence="3">DUF3085 domain-containing protein</fullName>
    </recommendedName>
</protein>
<dbReference type="Pfam" id="PF11284">
    <property type="entry name" value="DUF3085"/>
    <property type="match status" value="1"/>
</dbReference>